<sequence>MIPDHFTCDTVSWERSVRLSHLLAAHIRASGFRPDIVVAIGRGGYVPARIVCDDLLISNLTGIKIEHWGIAAQMHEEAVIRYPLAAEISGQSVLIVDDVTDTGETLRLAADYLRARNPREVRTAVLIHKGTSDLQPGYHAEYADAWQWVIFPWAFHEDLVGFVERVLSDVPTVTASIAALLAGRFGIWAEDEEILKALDDLVAMGGAVREPAGYRRAKSK</sequence>
<dbReference type="GO" id="GO:0016757">
    <property type="term" value="F:glycosyltransferase activity"/>
    <property type="evidence" value="ECO:0007669"/>
    <property type="project" value="UniProtKB-KW"/>
</dbReference>
<dbReference type="Gene3D" id="3.40.50.2020">
    <property type="match status" value="1"/>
</dbReference>
<accession>A0A483CU47</accession>
<evidence type="ECO:0000313" key="4">
    <source>
        <dbReference type="EMBL" id="TAJ44973.1"/>
    </source>
</evidence>
<comment type="caution">
    <text evidence="4">The sequence shown here is derived from an EMBL/GenBank/DDBJ whole genome shotgun (WGS) entry which is preliminary data.</text>
</comment>
<feature type="domain" description="Phosphoribosyltransferase" evidence="3">
    <location>
        <begin position="22"/>
        <end position="156"/>
    </location>
</feature>
<dbReference type="CDD" id="cd06223">
    <property type="entry name" value="PRTases_typeI"/>
    <property type="match status" value="1"/>
</dbReference>
<dbReference type="SUPFAM" id="SSF53271">
    <property type="entry name" value="PRTase-like"/>
    <property type="match status" value="1"/>
</dbReference>
<dbReference type="EMBL" id="PGCL01000002">
    <property type="protein sequence ID" value="TAJ44973.1"/>
    <property type="molecule type" value="Genomic_DNA"/>
</dbReference>
<keyword evidence="2 4" id="KW-0808">Transferase</keyword>
<dbReference type="Pfam" id="PF00156">
    <property type="entry name" value="Pribosyltran"/>
    <property type="match status" value="1"/>
</dbReference>
<evidence type="ECO:0000256" key="2">
    <source>
        <dbReference type="ARBA" id="ARBA00022679"/>
    </source>
</evidence>
<proteinExistence type="predicted"/>
<evidence type="ECO:0000256" key="1">
    <source>
        <dbReference type="ARBA" id="ARBA00022676"/>
    </source>
</evidence>
<organism evidence="4 5">
    <name type="scientific">Methanofollis fontis</name>
    <dbReference type="NCBI Taxonomy" id="2052832"/>
    <lineage>
        <taxon>Archaea</taxon>
        <taxon>Methanobacteriati</taxon>
        <taxon>Methanobacteriota</taxon>
        <taxon>Stenosarchaea group</taxon>
        <taxon>Methanomicrobia</taxon>
        <taxon>Methanomicrobiales</taxon>
        <taxon>Methanomicrobiaceae</taxon>
        <taxon>Methanofollis</taxon>
    </lineage>
</organism>
<evidence type="ECO:0000259" key="3">
    <source>
        <dbReference type="Pfam" id="PF00156"/>
    </source>
</evidence>
<dbReference type="PANTHER" id="PTHR43363:SF3">
    <property type="entry name" value="XANTHINE-GUANINE PHOSPHORIBOSYLTRANSFERASE"/>
    <property type="match status" value="1"/>
</dbReference>
<dbReference type="Proteomes" id="UP000292580">
    <property type="component" value="Unassembled WGS sequence"/>
</dbReference>
<dbReference type="OrthoDB" id="4952at2157"/>
<dbReference type="InterPro" id="IPR029057">
    <property type="entry name" value="PRTase-like"/>
</dbReference>
<keyword evidence="1 4" id="KW-0328">Glycosyltransferase</keyword>
<gene>
    <name evidence="4" type="ORF">CUJ86_06755</name>
</gene>
<protein>
    <submittedName>
        <fullName evidence="4">Phosphoribosyltransferase</fullName>
    </submittedName>
</protein>
<evidence type="ECO:0000313" key="5">
    <source>
        <dbReference type="Proteomes" id="UP000292580"/>
    </source>
</evidence>
<keyword evidence="5" id="KW-1185">Reference proteome</keyword>
<dbReference type="PANTHER" id="PTHR43363">
    <property type="entry name" value="HYPOXANTHINE PHOSPHORIBOSYLTRANSFERASE"/>
    <property type="match status" value="1"/>
</dbReference>
<reference evidence="4 5" key="1">
    <citation type="submission" date="2017-11" db="EMBL/GenBank/DDBJ databases">
        <title>Isolation and Characterization of Methanofollis Species from Methane Seep Offshore SW Taiwan.</title>
        <authorList>
            <person name="Teng N.-H."/>
            <person name="Lai M.-C."/>
            <person name="Chen S.-C."/>
        </authorList>
    </citation>
    <scope>NUCLEOTIDE SEQUENCE [LARGE SCALE GENOMIC DNA]</scope>
    <source>
        <strain evidence="4 5">FWC-SCC2</strain>
    </source>
</reference>
<dbReference type="InterPro" id="IPR000836">
    <property type="entry name" value="PRTase_dom"/>
</dbReference>
<dbReference type="AlphaFoldDB" id="A0A483CU47"/>
<name>A0A483CU47_9EURY</name>
<dbReference type="RefSeq" id="WP_130646787.1">
    <property type="nucleotide sequence ID" value="NZ_PGCL01000002.1"/>
</dbReference>